<dbReference type="Proteomes" id="UP000501812">
    <property type="component" value="Chromosome"/>
</dbReference>
<evidence type="ECO:0000313" key="2">
    <source>
        <dbReference type="EMBL" id="QJE94271.1"/>
    </source>
</evidence>
<sequence length="479" mass="51184">MFPLPSRLLLLSCALISAPCCALAQDLETPALPPETGSLPEPVTGDVGATAALAPDATSVPAVYIEPVSQDPMLPADEAPIAEAPATPEEPVRQQLQAPAVTAPSGFTNPVSPFASSALGSGLEDVARRFHLGLSSALTYDSNFFQTSSNEDDEVTFVISPTFSFQTQGAAFQFIGQAALNYNTYFENSDNNGLGYNLSLEGNYDGGGPLSAHASISSSKEQGVNRYYGSAFVETMNFNTSLGASYRISQKTSIDGRFGYSWTDPDEAGLSQTENTSFDLSAMWQATPLLRIGPGVSWSLAEGSNQDDRETIGPILRAQYKLSNRIALDGTVGLDFADYGGGGDSDTDFNCSLGVAYRWSELWGMSLRLYHGTSADGSRLGTATGSFRETTSIGLGYHRQVMRALWDVSLNYSMDDSSNPNGLLAPGDSDYFTFRTSLGMPIFANRANASVFYSWMDESGGLRGDWNGHQVGFQISTGF</sequence>
<evidence type="ECO:0000313" key="3">
    <source>
        <dbReference type="Proteomes" id="UP000501812"/>
    </source>
</evidence>
<organism evidence="2 3">
    <name type="scientific">Luteolibacter luteus</name>
    <dbReference type="NCBI Taxonomy" id="2728835"/>
    <lineage>
        <taxon>Bacteria</taxon>
        <taxon>Pseudomonadati</taxon>
        <taxon>Verrucomicrobiota</taxon>
        <taxon>Verrucomicrobiia</taxon>
        <taxon>Verrucomicrobiales</taxon>
        <taxon>Verrucomicrobiaceae</taxon>
        <taxon>Luteolibacter</taxon>
    </lineage>
</organism>
<evidence type="ECO:0008006" key="4">
    <source>
        <dbReference type="Google" id="ProtNLM"/>
    </source>
</evidence>
<dbReference type="EMBL" id="CP051774">
    <property type="protein sequence ID" value="QJE94271.1"/>
    <property type="molecule type" value="Genomic_DNA"/>
</dbReference>
<accession>A0A858RCA1</accession>
<evidence type="ECO:0000256" key="1">
    <source>
        <dbReference type="SAM" id="SignalP"/>
    </source>
</evidence>
<dbReference type="AlphaFoldDB" id="A0A858RCA1"/>
<proteinExistence type="predicted"/>
<keyword evidence="1" id="KW-0732">Signal</keyword>
<reference evidence="2 3" key="1">
    <citation type="submission" date="2020-04" db="EMBL/GenBank/DDBJ databases">
        <title>Luteolibacter sp. G-1-1-1 isolated from soil.</title>
        <authorList>
            <person name="Dahal R.H."/>
        </authorList>
    </citation>
    <scope>NUCLEOTIDE SEQUENCE [LARGE SCALE GENOMIC DNA]</scope>
    <source>
        <strain evidence="2 3">G-1-1-1</strain>
    </source>
</reference>
<keyword evidence="3" id="KW-1185">Reference proteome</keyword>
<protein>
    <recommendedName>
        <fullName evidence="4">Beta-barrel porin 2</fullName>
    </recommendedName>
</protein>
<dbReference type="KEGG" id="luo:HHL09_00210"/>
<gene>
    <name evidence="2" type="ORF">HHL09_00210</name>
</gene>
<dbReference type="SUPFAM" id="SSF56935">
    <property type="entry name" value="Porins"/>
    <property type="match status" value="1"/>
</dbReference>
<feature type="chain" id="PRO_5032379495" description="Beta-barrel porin 2" evidence="1">
    <location>
        <begin position="25"/>
        <end position="479"/>
    </location>
</feature>
<feature type="signal peptide" evidence="1">
    <location>
        <begin position="1"/>
        <end position="24"/>
    </location>
</feature>
<name>A0A858RCA1_9BACT</name>
<dbReference type="RefSeq" id="WP_169452492.1">
    <property type="nucleotide sequence ID" value="NZ_CP051774.1"/>
</dbReference>